<organism evidence="1 2">
    <name type="scientific">Mesobacillus boroniphilus</name>
    <dbReference type="NCBI Taxonomy" id="308892"/>
    <lineage>
        <taxon>Bacteria</taxon>
        <taxon>Bacillati</taxon>
        <taxon>Bacillota</taxon>
        <taxon>Bacilli</taxon>
        <taxon>Bacillales</taxon>
        <taxon>Bacillaceae</taxon>
        <taxon>Mesobacillus</taxon>
    </lineage>
</organism>
<evidence type="ECO:0000313" key="1">
    <source>
        <dbReference type="EMBL" id="MBS8263792.1"/>
    </source>
</evidence>
<keyword evidence="2" id="KW-1185">Reference proteome</keyword>
<protein>
    <submittedName>
        <fullName evidence="1">Uncharacterized protein</fullName>
    </submittedName>
</protein>
<dbReference type="RefSeq" id="WP_213367333.1">
    <property type="nucleotide sequence ID" value="NZ_QTKX01000001.1"/>
</dbReference>
<reference evidence="1 2" key="1">
    <citation type="journal article" date="2021" name="Microorganisms">
        <title>Bacterial Dimethylsulfoniopropionate Biosynthesis in the East China Sea.</title>
        <authorList>
            <person name="Liu J."/>
            <person name="Zhang Y."/>
            <person name="Liu J."/>
            <person name="Zhong H."/>
            <person name="Williams B.T."/>
            <person name="Zheng Y."/>
            <person name="Curson A.R.J."/>
            <person name="Sun C."/>
            <person name="Sun H."/>
            <person name="Song D."/>
            <person name="Wagner Mackenzie B."/>
            <person name="Bermejo Martinez A."/>
            <person name="Todd J.D."/>
            <person name="Zhang X.H."/>
        </authorList>
    </citation>
    <scope>NUCLEOTIDE SEQUENCE [LARGE SCALE GENOMIC DNA]</scope>
    <source>
        <strain evidence="1 2">ESS08</strain>
    </source>
</reference>
<gene>
    <name evidence="1" type="ORF">DYI25_04955</name>
</gene>
<comment type="caution">
    <text evidence="1">The sequence shown here is derived from an EMBL/GenBank/DDBJ whole genome shotgun (WGS) entry which is preliminary data.</text>
</comment>
<dbReference type="AlphaFoldDB" id="A0A944CJT6"/>
<sequence length="106" mass="12394">MKQMIGLSGLLLLCIYLVYNSPQISQKNSDIDSLETGAIVDPETTDEILETIIPELEYVHEKDQDNEVDGYIVETYREYEVHRDEKGKIIKQVPTSNFDYIRYKKY</sequence>
<accession>A0A944CJT6</accession>
<dbReference type="Proteomes" id="UP000761411">
    <property type="component" value="Unassembled WGS sequence"/>
</dbReference>
<proteinExistence type="predicted"/>
<name>A0A944CJT6_9BACI</name>
<dbReference type="EMBL" id="QTKX01000001">
    <property type="protein sequence ID" value="MBS8263792.1"/>
    <property type="molecule type" value="Genomic_DNA"/>
</dbReference>
<evidence type="ECO:0000313" key="2">
    <source>
        <dbReference type="Proteomes" id="UP000761411"/>
    </source>
</evidence>